<sequence length="322" mass="35563">MASPEMASPEAGRDNDSERLEPNHPEPACQEAQKWIEAVTGKSFGDKDFRSGLENGILLCELLSAIKPGLVKKINRLPTPIAGLVLNTVYWLGKAASGCASYSGPTLNLKEFEGLLAQMKVESEEGGESPQKRSVRDSGYDCWDSERSESLSPPQHTRDNSLDSLDSFGSRSQHSPSPDVDEAADSEADAAGRRPDVRKDDMLARRTASNEARSSIPFNQFLPNRTNASSYIPTPRRKPHTEEGEQRRAKELDLQHKTPKTVTWAPENNEEKPKQEEETVTQEELEQKKLQKLAKAGIKVLPAAVRYSRSGRRGMRAAAVVV</sequence>
<accession>A0ACD3RWK3</accession>
<keyword evidence="2" id="KW-1185">Reference proteome</keyword>
<proteinExistence type="predicted"/>
<evidence type="ECO:0000313" key="1">
    <source>
        <dbReference type="EMBL" id="TMS23848.1"/>
    </source>
</evidence>
<comment type="caution">
    <text evidence="1">The sequence shown here is derived from an EMBL/GenBank/DDBJ whole genome shotgun (WGS) entry which is preliminary data.</text>
</comment>
<evidence type="ECO:0000313" key="2">
    <source>
        <dbReference type="Proteomes" id="UP000793456"/>
    </source>
</evidence>
<organism evidence="1 2">
    <name type="scientific">Larimichthys crocea</name>
    <name type="common">Large yellow croaker</name>
    <name type="synonym">Pseudosciaena crocea</name>
    <dbReference type="NCBI Taxonomy" id="215358"/>
    <lineage>
        <taxon>Eukaryota</taxon>
        <taxon>Metazoa</taxon>
        <taxon>Chordata</taxon>
        <taxon>Craniata</taxon>
        <taxon>Vertebrata</taxon>
        <taxon>Euteleostomi</taxon>
        <taxon>Actinopterygii</taxon>
        <taxon>Neopterygii</taxon>
        <taxon>Teleostei</taxon>
        <taxon>Neoteleostei</taxon>
        <taxon>Acanthomorphata</taxon>
        <taxon>Eupercaria</taxon>
        <taxon>Sciaenidae</taxon>
        <taxon>Larimichthys</taxon>
    </lineage>
</organism>
<gene>
    <name evidence="1" type="ORF">E3U43_009154</name>
</gene>
<name>A0ACD3RWK3_LARCR</name>
<reference evidence="1" key="1">
    <citation type="submission" date="2018-11" db="EMBL/GenBank/DDBJ databases">
        <title>The sequence and de novo assembly of Larimichthys crocea genome using PacBio and Hi-C technologies.</title>
        <authorList>
            <person name="Xu P."/>
            <person name="Chen B."/>
            <person name="Zhou Z."/>
            <person name="Ke Q."/>
            <person name="Wu Y."/>
            <person name="Bai H."/>
            <person name="Pu F."/>
        </authorList>
    </citation>
    <scope>NUCLEOTIDE SEQUENCE</scope>
    <source>
        <tissue evidence="1">Muscle</tissue>
    </source>
</reference>
<dbReference type="EMBL" id="CM011674">
    <property type="protein sequence ID" value="TMS23848.1"/>
    <property type="molecule type" value="Genomic_DNA"/>
</dbReference>
<protein>
    <submittedName>
        <fullName evidence="1">Uncharacterized protein</fullName>
    </submittedName>
</protein>
<dbReference type="Proteomes" id="UP000793456">
    <property type="component" value="Chromosome I"/>
</dbReference>